<keyword evidence="5 9" id="KW-0863">Zinc-finger</keyword>
<keyword evidence="12" id="KW-1185">Reference proteome</keyword>
<comment type="subcellular location">
    <subcellularLocation>
        <location evidence="1">Nucleus</location>
        <location evidence="1">Nucleolus</location>
    </subcellularLocation>
</comment>
<reference evidence="11 12" key="2">
    <citation type="journal article" date="2013" name="PLoS ONE">
        <title>Whole genome mapping and re-organization of the nuclear and mitochondrial genomes of Babesia microti isolates.</title>
        <authorList>
            <person name="Cornillot E."/>
            <person name="Dassouli A."/>
            <person name="Garg A."/>
            <person name="Pachikara N."/>
            <person name="Randazzo S."/>
            <person name="Depoix D."/>
            <person name="Carcy B."/>
            <person name="Delbecq S."/>
            <person name="Frutos R."/>
            <person name="Silva J.C."/>
            <person name="Sutton R."/>
            <person name="Krause P.J."/>
            <person name="Mamoun C.B."/>
        </authorList>
    </citation>
    <scope>NUCLEOTIDE SEQUENCE [LARGE SCALE GENOMIC DNA]</scope>
    <source>
        <strain evidence="11 12">RI</strain>
    </source>
</reference>
<evidence type="ECO:0000256" key="6">
    <source>
        <dbReference type="ARBA" id="ARBA00022833"/>
    </source>
</evidence>
<dbReference type="GO" id="GO:0008270">
    <property type="term" value="F:zinc ion binding"/>
    <property type="evidence" value="ECO:0007669"/>
    <property type="project" value="UniProtKB-KW"/>
</dbReference>
<evidence type="ECO:0000256" key="9">
    <source>
        <dbReference type="PROSITE-ProRule" id="PRU00472"/>
    </source>
</evidence>
<dbReference type="InterPro" id="IPR001222">
    <property type="entry name" value="Znf_TFIIS"/>
</dbReference>
<dbReference type="Pfam" id="PF01096">
    <property type="entry name" value="Zn_ribbon_TFIIS"/>
    <property type="match status" value="1"/>
</dbReference>
<dbReference type="PROSITE" id="PS01030">
    <property type="entry name" value="RNA_POL_M_15KD"/>
    <property type="match status" value="1"/>
</dbReference>
<dbReference type="PANTHER" id="PTHR11239:SF1">
    <property type="entry name" value="DNA-DIRECTED RNA POLYMERASE II SUBUNIT RPB9"/>
    <property type="match status" value="1"/>
</dbReference>
<proteinExistence type="inferred from homology"/>
<accession>A0A1R4ABQ7</accession>
<evidence type="ECO:0000259" key="10">
    <source>
        <dbReference type="PROSITE" id="PS51133"/>
    </source>
</evidence>
<dbReference type="Gene3D" id="2.20.25.10">
    <property type="match status" value="2"/>
</dbReference>
<evidence type="ECO:0000256" key="1">
    <source>
        <dbReference type="ARBA" id="ARBA00004604"/>
    </source>
</evidence>
<dbReference type="GO" id="GO:0003899">
    <property type="term" value="F:DNA-directed RNA polymerase activity"/>
    <property type="evidence" value="ECO:0007669"/>
    <property type="project" value="InterPro"/>
</dbReference>
<evidence type="ECO:0000313" key="12">
    <source>
        <dbReference type="Proteomes" id="UP000002899"/>
    </source>
</evidence>
<evidence type="ECO:0000256" key="3">
    <source>
        <dbReference type="ARBA" id="ARBA00022478"/>
    </source>
</evidence>
<dbReference type="PROSITE" id="PS51133">
    <property type="entry name" value="ZF_TFIIS_2"/>
    <property type="match status" value="1"/>
</dbReference>
<dbReference type="SMART" id="SM00661">
    <property type="entry name" value="RPOL9"/>
    <property type="match status" value="1"/>
</dbReference>
<feature type="domain" description="TFIIS-type" evidence="10">
    <location>
        <begin position="77"/>
        <end position="119"/>
    </location>
</feature>
<dbReference type="GO" id="GO:0006283">
    <property type="term" value="P:transcription-coupled nucleotide-excision repair"/>
    <property type="evidence" value="ECO:0007669"/>
    <property type="project" value="TreeGrafter"/>
</dbReference>
<dbReference type="InterPro" id="IPR019761">
    <property type="entry name" value="DNA-dir_RNA_pol-M_15_CS"/>
</dbReference>
<dbReference type="OrthoDB" id="282270at2759"/>
<dbReference type="Proteomes" id="UP000002899">
    <property type="component" value="Chromosome III"/>
</dbReference>
<gene>
    <name evidence="11" type="ORF">BMR1_03g01995</name>
</gene>
<dbReference type="InterPro" id="IPR012164">
    <property type="entry name" value="Rpa12/Rpb9/Rpc10/TFS"/>
</dbReference>
<dbReference type="PANTHER" id="PTHR11239">
    <property type="entry name" value="DNA-DIRECTED RNA POLYMERASE"/>
    <property type="match status" value="1"/>
</dbReference>
<comment type="similarity">
    <text evidence="2">Belongs to the archaeal RpoM/eukaryotic RPA12/RPB9/RPC11 RNA polymerase family.</text>
</comment>
<sequence>MSELNFCPDCNNLLYAKQDNNRNQLKFICRQCDYHSWADPQSLKDNCVDRINYNFRSKEDIFVSPNMVKDPALGRTKAWHCRRCGCNEAIFFQLPERVTEDAMTLVFVCTNSGCNNWEKQSKEEDADMAEQDVFDDSLWSQPTTQLINSINGMNVHESTIGDYGDLFGEDETQ</sequence>
<dbReference type="GeneID" id="24425040"/>
<dbReference type="RefSeq" id="XP_021338571.1">
    <property type="nucleotide sequence ID" value="XM_021482002.1"/>
</dbReference>
<protein>
    <submittedName>
        <fullName evidence="11">DNA-directed RNA polymerase II subunit I</fullName>
    </submittedName>
</protein>
<evidence type="ECO:0000256" key="4">
    <source>
        <dbReference type="ARBA" id="ARBA00022723"/>
    </source>
</evidence>
<evidence type="ECO:0000256" key="7">
    <source>
        <dbReference type="ARBA" id="ARBA00023163"/>
    </source>
</evidence>
<dbReference type="GO" id="GO:0005665">
    <property type="term" value="C:RNA polymerase II, core complex"/>
    <property type="evidence" value="ECO:0007669"/>
    <property type="project" value="TreeGrafter"/>
</dbReference>
<dbReference type="AlphaFoldDB" id="A0A1R4ABQ7"/>
<evidence type="ECO:0000313" key="11">
    <source>
        <dbReference type="EMBL" id="SJK86410.1"/>
    </source>
</evidence>
<evidence type="ECO:0000256" key="8">
    <source>
        <dbReference type="ARBA" id="ARBA00023242"/>
    </source>
</evidence>
<keyword evidence="7" id="KW-0804">Transcription</keyword>
<name>A0A1R4ABQ7_BABMR</name>
<dbReference type="InterPro" id="IPR001529">
    <property type="entry name" value="Zn_ribbon_RPB9"/>
</dbReference>
<evidence type="ECO:0000256" key="5">
    <source>
        <dbReference type="ARBA" id="ARBA00022771"/>
    </source>
</evidence>
<evidence type="ECO:0000256" key="2">
    <source>
        <dbReference type="ARBA" id="ARBA00008925"/>
    </source>
</evidence>
<dbReference type="GO" id="GO:0003676">
    <property type="term" value="F:nucleic acid binding"/>
    <property type="evidence" value="ECO:0007669"/>
    <property type="project" value="InterPro"/>
</dbReference>
<dbReference type="KEGG" id="bmic:BMR1_03g01995"/>
<dbReference type="SUPFAM" id="SSF57783">
    <property type="entry name" value="Zinc beta-ribbon"/>
    <property type="match status" value="2"/>
</dbReference>
<dbReference type="InterPro" id="IPR034012">
    <property type="entry name" value="Zn_ribbon_RPB9_C"/>
</dbReference>
<keyword evidence="3 11" id="KW-0240">DNA-directed RNA polymerase</keyword>
<keyword evidence="6" id="KW-0862">Zinc</keyword>
<reference evidence="11 12" key="1">
    <citation type="journal article" date="2012" name="Nucleic Acids Res.">
        <title>Sequencing of the smallest Apicomplexan genome from the human pathogen Babesia microti.</title>
        <authorList>
            <person name="Cornillot E."/>
            <person name="Hadj-Kaddour K."/>
            <person name="Dassouli A."/>
            <person name="Noel B."/>
            <person name="Ranwez V."/>
            <person name="Vacherie B."/>
            <person name="Augagneur Y."/>
            <person name="Bres V."/>
            <person name="Duclos A."/>
            <person name="Randazzo S."/>
            <person name="Carcy B."/>
            <person name="Debierre-Grockiego F."/>
            <person name="Delbecq S."/>
            <person name="Moubri-Menage K."/>
            <person name="Shams-Eldin H."/>
            <person name="Usmani-Brown S."/>
            <person name="Bringaud F."/>
            <person name="Wincker P."/>
            <person name="Vivares C.P."/>
            <person name="Schwarz R.T."/>
            <person name="Schetters T.P."/>
            <person name="Krause P.J."/>
            <person name="Gorenflot A."/>
            <person name="Berry V."/>
            <person name="Barbe V."/>
            <person name="Ben Mamoun C."/>
        </authorList>
    </citation>
    <scope>NUCLEOTIDE SEQUENCE [LARGE SCALE GENOMIC DNA]</scope>
    <source>
        <strain evidence="11 12">RI</strain>
    </source>
</reference>
<dbReference type="GO" id="GO:0001193">
    <property type="term" value="P:maintenance of transcriptional fidelity during transcription elongation by RNA polymerase II"/>
    <property type="evidence" value="ECO:0007669"/>
    <property type="project" value="TreeGrafter"/>
</dbReference>
<dbReference type="GO" id="GO:0006367">
    <property type="term" value="P:transcription initiation at RNA polymerase II promoter"/>
    <property type="evidence" value="ECO:0007669"/>
    <property type="project" value="TreeGrafter"/>
</dbReference>
<reference evidence="11 12" key="3">
    <citation type="journal article" date="2016" name="Sci. Rep.">
        <title>Genome-wide diversity and gene expression profiling of Babesia microti isolates identify polymorphic genes that mediate host-pathogen interactions.</title>
        <authorList>
            <person name="Silva J.C."/>
            <person name="Cornillot E."/>
            <person name="McCracken C."/>
            <person name="Usmani-Brown S."/>
            <person name="Dwivedi A."/>
            <person name="Ifeonu O.O."/>
            <person name="Crabtree J."/>
            <person name="Gotia H.T."/>
            <person name="Virji A.Z."/>
            <person name="Reynes C."/>
            <person name="Colinge J."/>
            <person name="Kumar V."/>
            <person name="Lawres L."/>
            <person name="Pazzi J.E."/>
            <person name="Pablo J.V."/>
            <person name="Hung C."/>
            <person name="Brancato J."/>
            <person name="Kumari P."/>
            <person name="Orvis J."/>
            <person name="Tretina K."/>
            <person name="Chibucos M."/>
            <person name="Ott S."/>
            <person name="Sadzewicz L."/>
            <person name="Sengamalay N."/>
            <person name="Shetty A.C."/>
            <person name="Su Q."/>
            <person name="Tallon L."/>
            <person name="Fraser C.M."/>
            <person name="Frutos R."/>
            <person name="Molina D.M."/>
            <person name="Krause P.J."/>
            <person name="Ben Mamoun C."/>
        </authorList>
    </citation>
    <scope>NUCLEOTIDE SEQUENCE [LARGE SCALE GENOMIC DNA]</scope>
    <source>
        <strain evidence="11 12">RI</strain>
    </source>
</reference>
<keyword evidence="4" id="KW-0479">Metal-binding</keyword>
<dbReference type="EMBL" id="LN871598">
    <property type="protein sequence ID" value="SJK86410.1"/>
    <property type="molecule type" value="Genomic_DNA"/>
</dbReference>
<dbReference type="VEuPathDB" id="PiroplasmaDB:BMR1_03g01995"/>
<keyword evidence="8" id="KW-0539">Nucleus</keyword>
<dbReference type="GO" id="GO:0005730">
    <property type="term" value="C:nucleolus"/>
    <property type="evidence" value="ECO:0007669"/>
    <property type="project" value="UniProtKB-SubCell"/>
</dbReference>
<dbReference type="CDD" id="cd10508">
    <property type="entry name" value="Zn-ribbon_RPB9"/>
    <property type="match status" value="1"/>
</dbReference>
<dbReference type="Pfam" id="PF02150">
    <property type="entry name" value="Zn_ribbon_RPB9"/>
    <property type="match status" value="1"/>
</dbReference>
<organism evidence="11 12">
    <name type="scientific">Babesia microti (strain RI)</name>
    <dbReference type="NCBI Taxonomy" id="1133968"/>
    <lineage>
        <taxon>Eukaryota</taxon>
        <taxon>Sar</taxon>
        <taxon>Alveolata</taxon>
        <taxon>Apicomplexa</taxon>
        <taxon>Aconoidasida</taxon>
        <taxon>Piroplasmida</taxon>
        <taxon>Babesiidae</taxon>
        <taxon>Babesia</taxon>
    </lineage>
</organism>